<keyword evidence="4" id="KW-1185">Reference proteome</keyword>
<dbReference type="AlphaFoldDB" id="A0AA39SDK2"/>
<name>A0AA39SDK2_ACESA</name>
<dbReference type="EMBL" id="JAUESC010000382">
    <property type="protein sequence ID" value="KAK0588140.1"/>
    <property type="molecule type" value="Genomic_DNA"/>
</dbReference>
<sequence length="167" mass="18825">MCRMSIKSEDGKELRSFKFKDEDESQEVRAVERRILLETLANQLPPESVHFSSKLANIETTEDGETILELTNGTRLHAKADSLRTGGTSLILFKNGWRVLDAIGVGSELRTQFLEIQGYILFILLLKMCYLEFVHAIRCAGCQSSQKMEGNCAPSSSRMKMKGIEFD</sequence>
<keyword evidence="2" id="KW-0503">Monooxygenase</keyword>
<accession>A0AA39SDK2</accession>
<evidence type="ECO:0000256" key="2">
    <source>
        <dbReference type="ARBA" id="ARBA00023033"/>
    </source>
</evidence>
<dbReference type="Gene3D" id="3.50.50.60">
    <property type="entry name" value="FAD/NAD(P)-binding domain"/>
    <property type="match status" value="1"/>
</dbReference>
<keyword evidence="1" id="KW-0560">Oxidoreductase</keyword>
<comment type="caution">
    <text evidence="3">The sequence shown here is derived from an EMBL/GenBank/DDBJ whole genome shotgun (WGS) entry which is preliminary data.</text>
</comment>
<reference evidence="3" key="2">
    <citation type="submission" date="2023-06" db="EMBL/GenBank/DDBJ databases">
        <authorList>
            <person name="Swenson N.G."/>
            <person name="Wegrzyn J.L."/>
            <person name="Mcevoy S.L."/>
        </authorList>
    </citation>
    <scope>NUCLEOTIDE SEQUENCE</scope>
    <source>
        <strain evidence="3">NS2018</strain>
        <tissue evidence="3">Leaf</tissue>
    </source>
</reference>
<dbReference type="InterPro" id="IPR044560">
    <property type="entry name" value="MOase"/>
</dbReference>
<evidence type="ECO:0000313" key="3">
    <source>
        <dbReference type="EMBL" id="KAK0588140.1"/>
    </source>
</evidence>
<dbReference type="PANTHER" id="PTHR45934">
    <property type="entry name" value="FAD/NAD(P)-BINDING OXIDOREDUCTASE FAMILY PROTEIN"/>
    <property type="match status" value="1"/>
</dbReference>
<gene>
    <name evidence="3" type="ORF">LWI29_034883</name>
</gene>
<organism evidence="3 4">
    <name type="scientific">Acer saccharum</name>
    <name type="common">Sugar maple</name>
    <dbReference type="NCBI Taxonomy" id="4024"/>
    <lineage>
        <taxon>Eukaryota</taxon>
        <taxon>Viridiplantae</taxon>
        <taxon>Streptophyta</taxon>
        <taxon>Embryophyta</taxon>
        <taxon>Tracheophyta</taxon>
        <taxon>Spermatophyta</taxon>
        <taxon>Magnoliopsida</taxon>
        <taxon>eudicotyledons</taxon>
        <taxon>Gunneridae</taxon>
        <taxon>Pentapetalae</taxon>
        <taxon>rosids</taxon>
        <taxon>malvids</taxon>
        <taxon>Sapindales</taxon>
        <taxon>Sapindaceae</taxon>
        <taxon>Hippocastanoideae</taxon>
        <taxon>Acereae</taxon>
        <taxon>Acer</taxon>
    </lineage>
</organism>
<evidence type="ECO:0000256" key="1">
    <source>
        <dbReference type="ARBA" id="ARBA00023002"/>
    </source>
</evidence>
<protein>
    <submittedName>
        <fullName evidence="3">Uncharacterized protein</fullName>
    </submittedName>
</protein>
<dbReference type="GO" id="GO:0004497">
    <property type="term" value="F:monooxygenase activity"/>
    <property type="evidence" value="ECO:0007669"/>
    <property type="project" value="UniProtKB-KW"/>
</dbReference>
<dbReference type="InterPro" id="IPR036188">
    <property type="entry name" value="FAD/NAD-bd_sf"/>
</dbReference>
<proteinExistence type="predicted"/>
<evidence type="ECO:0000313" key="4">
    <source>
        <dbReference type="Proteomes" id="UP001168877"/>
    </source>
</evidence>
<dbReference type="PANTHER" id="PTHR45934:SF9">
    <property type="entry name" value="FAD_NAD(P)-BINDING OXIDOREDUCTASE FAMILY PROTEIN"/>
    <property type="match status" value="1"/>
</dbReference>
<dbReference type="Proteomes" id="UP001168877">
    <property type="component" value="Unassembled WGS sequence"/>
</dbReference>
<reference evidence="3" key="1">
    <citation type="journal article" date="2022" name="Plant J.">
        <title>Strategies of tolerance reflected in two North American maple genomes.</title>
        <authorList>
            <person name="McEvoy S.L."/>
            <person name="Sezen U.U."/>
            <person name="Trouern-Trend A."/>
            <person name="McMahon S.M."/>
            <person name="Schaberg P.G."/>
            <person name="Yang J."/>
            <person name="Wegrzyn J.L."/>
            <person name="Swenson N.G."/>
        </authorList>
    </citation>
    <scope>NUCLEOTIDE SEQUENCE</scope>
    <source>
        <strain evidence="3">NS2018</strain>
    </source>
</reference>